<protein>
    <recommendedName>
        <fullName evidence="4">DUF2613 family protein</fullName>
    </recommendedName>
</protein>
<evidence type="ECO:0000313" key="2">
    <source>
        <dbReference type="EMBL" id="AYF78110.1"/>
    </source>
</evidence>
<dbReference type="KEGG" id="nyu:D7D52_34615"/>
<evidence type="ECO:0000313" key="3">
    <source>
        <dbReference type="Proteomes" id="UP000267164"/>
    </source>
</evidence>
<organism evidence="2 3">
    <name type="scientific">Nocardia yunnanensis</name>
    <dbReference type="NCBI Taxonomy" id="2382165"/>
    <lineage>
        <taxon>Bacteria</taxon>
        <taxon>Bacillati</taxon>
        <taxon>Actinomycetota</taxon>
        <taxon>Actinomycetes</taxon>
        <taxon>Mycobacteriales</taxon>
        <taxon>Nocardiaceae</taxon>
        <taxon>Nocardia</taxon>
    </lineage>
</organism>
<proteinExistence type="predicted"/>
<evidence type="ECO:0008006" key="4">
    <source>
        <dbReference type="Google" id="ProtNLM"/>
    </source>
</evidence>
<accession>A0A386ZLE7</accession>
<dbReference type="Proteomes" id="UP000267164">
    <property type="component" value="Chromosome"/>
</dbReference>
<evidence type="ECO:0000256" key="1">
    <source>
        <dbReference type="SAM" id="SignalP"/>
    </source>
</evidence>
<dbReference type="AlphaFoldDB" id="A0A386ZLE7"/>
<name>A0A386ZLE7_9NOCA</name>
<keyword evidence="1" id="KW-0732">Signal</keyword>
<sequence>MDIKRAFVRTALGTAVIAAAVVTTAGVAGADVPSQPADQISQQNSDIAGFGSGSAAGSGHALGDMIGRLLFHNDN</sequence>
<reference evidence="2 3" key="1">
    <citation type="submission" date="2018-09" db="EMBL/GenBank/DDBJ databases">
        <title>Nocardia yunnanensis sp. nov., an actinomycete isolated from a soil sample.</title>
        <authorList>
            <person name="Zhang J."/>
        </authorList>
    </citation>
    <scope>NUCLEOTIDE SEQUENCE [LARGE SCALE GENOMIC DNA]</scope>
    <source>
        <strain evidence="2 3">CFHS0054</strain>
    </source>
</reference>
<dbReference type="EMBL" id="CP032568">
    <property type="protein sequence ID" value="AYF78110.1"/>
    <property type="molecule type" value="Genomic_DNA"/>
</dbReference>
<keyword evidence="3" id="KW-1185">Reference proteome</keyword>
<feature type="signal peptide" evidence="1">
    <location>
        <begin position="1"/>
        <end position="30"/>
    </location>
</feature>
<dbReference type="RefSeq" id="WP_120743193.1">
    <property type="nucleotide sequence ID" value="NZ_CP032568.1"/>
</dbReference>
<feature type="chain" id="PRO_5017312248" description="DUF2613 family protein" evidence="1">
    <location>
        <begin position="31"/>
        <end position="75"/>
    </location>
</feature>
<gene>
    <name evidence="2" type="ORF">D7D52_34615</name>
</gene>